<evidence type="ECO:0000313" key="1">
    <source>
        <dbReference type="EMBL" id="MED4403935.1"/>
    </source>
</evidence>
<reference evidence="1 2" key="1">
    <citation type="submission" date="2023-03" db="EMBL/GenBank/DDBJ databases">
        <title>Bacillus Genome Sequencing.</title>
        <authorList>
            <person name="Dunlap C."/>
        </authorList>
    </citation>
    <scope>NUCLEOTIDE SEQUENCE [LARGE SCALE GENOMIC DNA]</scope>
    <source>
        <strain evidence="1 2">NRS-1717</strain>
    </source>
</reference>
<keyword evidence="2" id="KW-1185">Reference proteome</keyword>
<dbReference type="Proteomes" id="UP001342826">
    <property type="component" value="Unassembled WGS sequence"/>
</dbReference>
<name>A0ABU6P3J6_9BACI</name>
<sequence length="91" mass="10620">MMNQYEIKPMKQLALLEGRRERKNHATKRVNILSLKLVKESSLLYKDCGVCSPENGYRLLKQFPGEVAREYFILIILGDDQFVLLKEKGYV</sequence>
<comment type="caution">
    <text evidence="1">The sequence shown here is derived from an EMBL/GenBank/DDBJ whole genome shotgun (WGS) entry which is preliminary data.</text>
</comment>
<evidence type="ECO:0000313" key="2">
    <source>
        <dbReference type="Proteomes" id="UP001342826"/>
    </source>
</evidence>
<gene>
    <name evidence="1" type="ORF">P9271_21785</name>
</gene>
<proteinExistence type="predicted"/>
<dbReference type="RefSeq" id="WP_328015915.1">
    <property type="nucleotide sequence ID" value="NZ_JARTFS010000020.1"/>
</dbReference>
<dbReference type="EMBL" id="JARTFS010000020">
    <property type="protein sequence ID" value="MED4403935.1"/>
    <property type="molecule type" value="Genomic_DNA"/>
</dbReference>
<organism evidence="1 2">
    <name type="scientific">Metabacillus fastidiosus</name>
    <dbReference type="NCBI Taxonomy" id="1458"/>
    <lineage>
        <taxon>Bacteria</taxon>
        <taxon>Bacillati</taxon>
        <taxon>Bacillota</taxon>
        <taxon>Bacilli</taxon>
        <taxon>Bacillales</taxon>
        <taxon>Bacillaceae</taxon>
        <taxon>Metabacillus</taxon>
    </lineage>
</organism>
<protein>
    <submittedName>
        <fullName evidence="1">Uncharacterized protein</fullName>
    </submittedName>
</protein>
<accession>A0ABU6P3J6</accession>